<dbReference type="STRING" id="1121439.dsat_1430"/>
<dbReference type="eggNOG" id="COG0340">
    <property type="taxonomic scope" value="Bacteria"/>
</dbReference>
<evidence type="ECO:0000313" key="7">
    <source>
        <dbReference type="Proteomes" id="UP000014975"/>
    </source>
</evidence>
<proteinExistence type="predicted"/>
<dbReference type="InterPro" id="IPR045864">
    <property type="entry name" value="aa-tRNA-synth_II/BPL/LPL"/>
</dbReference>
<evidence type="ECO:0000256" key="1">
    <source>
        <dbReference type="ARBA" id="ARBA00023267"/>
    </source>
</evidence>
<dbReference type="Pfam" id="PF03099">
    <property type="entry name" value="BPL_LplA_LipB"/>
    <property type="match status" value="1"/>
</dbReference>
<dbReference type="Pfam" id="PF02237">
    <property type="entry name" value="BPL_C"/>
    <property type="match status" value="1"/>
</dbReference>
<feature type="domain" description="BPL/LPL catalytic" evidence="5">
    <location>
        <begin position="16"/>
        <end position="124"/>
    </location>
</feature>
<reference evidence="6 7" key="1">
    <citation type="journal article" date="2013" name="Genome Announc.">
        <title>Draft genome sequences for three mercury-methylating, sulfate-reducing bacteria.</title>
        <authorList>
            <person name="Brown S.D."/>
            <person name="Hurt R.A.Jr."/>
            <person name="Gilmour C.C."/>
            <person name="Elias D.A."/>
        </authorList>
    </citation>
    <scope>NUCLEOTIDE SEQUENCE [LARGE SCALE GENOMIC DNA]</scope>
    <source>
        <strain evidence="6 7">DSM 16529</strain>
    </source>
</reference>
<dbReference type="Gene3D" id="2.30.30.100">
    <property type="match status" value="1"/>
</dbReference>
<protein>
    <recommendedName>
        <fullName evidence="2">biotin--[biotin carboxyl-carrier protein] ligase</fullName>
        <ecNumber evidence="2">6.3.4.15</ecNumber>
    </recommendedName>
</protein>
<organism evidence="6 7">
    <name type="scientific">Alkalidesulfovibrio alkalitolerans DSM 16529</name>
    <dbReference type="NCBI Taxonomy" id="1121439"/>
    <lineage>
        <taxon>Bacteria</taxon>
        <taxon>Pseudomonadati</taxon>
        <taxon>Thermodesulfobacteriota</taxon>
        <taxon>Desulfovibrionia</taxon>
        <taxon>Desulfovibrionales</taxon>
        <taxon>Desulfovibrionaceae</taxon>
        <taxon>Alkalidesulfovibrio</taxon>
    </lineage>
</organism>
<evidence type="ECO:0000256" key="3">
    <source>
        <dbReference type="ARBA" id="ARBA00047846"/>
    </source>
</evidence>
<evidence type="ECO:0000313" key="6">
    <source>
        <dbReference type="EMBL" id="EPR30708.1"/>
    </source>
</evidence>
<dbReference type="GO" id="GO:0004077">
    <property type="term" value="F:biotin--[biotin carboxyl-carrier protein] ligase activity"/>
    <property type="evidence" value="ECO:0007669"/>
    <property type="project" value="UniProtKB-EC"/>
</dbReference>
<keyword evidence="6" id="KW-0436">Ligase</keyword>
<dbReference type="PANTHER" id="PTHR12835">
    <property type="entry name" value="BIOTIN PROTEIN LIGASE"/>
    <property type="match status" value="1"/>
</dbReference>
<dbReference type="EMBL" id="ATHI01000031">
    <property type="protein sequence ID" value="EPR30708.1"/>
    <property type="molecule type" value="Genomic_DNA"/>
</dbReference>
<dbReference type="InterPro" id="IPR004143">
    <property type="entry name" value="BPL_LPL_catalytic"/>
</dbReference>
<dbReference type="PATRIC" id="fig|1121439.3.peg.2817"/>
<sequence>MQASAGPVIVLDSCASTMDAAFEMALADRLSPWASVVAARQEQGRGQLRRGWVSTPGNLHVTLRLPEFSAAFAALCPLLLGYAASVALEPLGVDTLVKWPNDLLTSGGKVGGLLVEERRGILLVGMGLNLSHAPLVGELRRDHALAAGVLRLDPPRGPLCTWLVMGSGMRRTLNGTLAGSPRDFLTRLLRPRLAFLGRRVRVVDGSTQVEGVFEGLDEDGSLRIDRSGREGGMVRLYSGSIYPL</sequence>
<dbReference type="AlphaFoldDB" id="S7UEP0"/>
<comment type="catalytic activity">
    <reaction evidence="3">
        <text>biotin + L-lysyl-[protein] + ATP = N(6)-biotinyl-L-lysyl-[protein] + AMP + diphosphate + H(+)</text>
        <dbReference type="Rhea" id="RHEA:11756"/>
        <dbReference type="Rhea" id="RHEA-COMP:9752"/>
        <dbReference type="Rhea" id="RHEA-COMP:10505"/>
        <dbReference type="ChEBI" id="CHEBI:15378"/>
        <dbReference type="ChEBI" id="CHEBI:29969"/>
        <dbReference type="ChEBI" id="CHEBI:30616"/>
        <dbReference type="ChEBI" id="CHEBI:33019"/>
        <dbReference type="ChEBI" id="CHEBI:57586"/>
        <dbReference type="ChEBI" id="CHEBI:83144"/>
        <dbReference type="ChEBI" id="CHEBI:456215"/>
        <dbReference type="EC" id="6.3.4.15"/>
    </reaction>
</comment>
<accession>S7UEP0</accession>
<dbReference type="EC" id="6.3.4.15" evidence="2"/>
<keyword evidence="1" id="KW-0092">Biotin</keyword>
<dbReference type="PANTHER" id="PTHR12835:SF5">
    <property type="entry name" value="BIOTIN--PROTEIN LIGASE"/>
    <property type="match status" value="1"/>
</dbReference>
<evidence type="ECO:0000259" key="5">
    <source>
        <dbReference type="Pfam" id="PF03099"/>
    </source>
</evidence>
<dbReference type="GO" id="GO:0005737">
    <property type="term" value="C:cytoplasm"/>
    <property type="evidence" value="ECO:0007669"/>
    <property type="project" value="TreeGrafter"/>
</dbReference>
<dbReference type="Gene3D" id="3.30.930.10">
    <property type="entry name" value="Bira Bifunctional Protein, Domain 2"/>
    <property type="match status" value="1"/>
</dbReference>
<comment type="caution">
    <text evidence="6">The sequence shown here is derived from an EMBL/GenBank/DDBJ whole genome shotgun (WGS) entry which is preliminary data.</text>
</comment>
<dbReference type="SUPFAM" id="SSF55681">
    <property type="entry name" value="Class II aaRS and biotin synthetases"/>
    <property type="match status" value="1"/>
</dbReference>
<dbReference type="Proteomes" id="UP000014975">
    <property type="component" value="Unassembled WGS sequence"/>
</dbReference>
<evidence type="ECO:0000256" key="2">
    <source>
        <dbReference type="ARBA" id="ARBA00024227"/>
    </source>
</evidence>
<evidence type="ECO:0000259" key="4">
    <source>
        <dbReference type="Pfam" id="PF02237"/>
    </source>
</evidence>
<dbReference type="InterPro" id="IPR003142">
    <property type="entry name" value="BPL_C"/>
</dbReference>
<feature type="domain" description="Biotin protein ligase C-terminal" evidence="4">
    <location>
        <begin position="195"/>
        <end position="241"/>
    </location>
</feature>
<gene>
    <name evidence="6" type="ORF">dsat_1430</name>
</gene>
<name>S7UEP0_9BACT</name>
<keyword evidence="7" id="KW-1185">Reference proteome</keyword>